<evidence type="ECO:0000256" key="1">
    <source>
        <dbReference type="SAM" id="MobiDB-lite"/>
    </source>
</evidence>
<gene>
    <name evidence="2" type="ORF">BDV96DRAFT_693978</name>
</gene>
<feature type="region of interest" description="Disordered" evidence="1">
    <location>
        <begin position="212"/>
        <end position="248"/>
    </location>
</feature>
<organism evidence="2 3">
    <name type="scientific">Lophiotrema nucula</name>
    <dbReference type="NCBI Taxonomy" id="690887"/>
    <lineage>
        <taxon>Eukaryota</taxon>
        <taxon>Fungi</taxon>
        <taxon>Dikarya</taxon>
        <taxon>Ascomycota</taxon>
        <taxon>Pezizomycotina</taxon>
        <taxon>Dothideomycetes</taxon>
        <taxon>Pleosporomycetidae</taxon>
        <taxon>Pleosporales</taxon>
        <taxon>Lophiotremataceae</taxon>
        <taxon>Lophiotrema</taxon>
    </lineage>
</organism>
<accession>A0A6A5YIU2</accession>
<sequence>MATLDQVLQSLRIAKTHPEYSEFVGAEQVLAEEISNRMSKDTEFEAFLRTKEDEEYLLPCNSVDERQAMGCWVVKLSTAMNPKPRSISSPIMTLHAFCPEGDAEADYAFRSLIYEFLNATTHVHGNSKYPIWMLKQSHTDLRTTFYYIYTELVQSGWPGTLFIFIHGMGPYHRKHQIESDFLLDLVSEIQKKELSDEDDDLEREFCIKILYTDSPQPSSGDSDNSKGKSKAQTLSSELELSRQQSESE</sequence>
<dbReference type="EMBL" id="ML977360">
    <property type="protein sequence ID" value="KAF2106654.1"/>
    <property type="molecule type" value="Genomic_DNA"/>
</dbReference>
<dbReference type="Proteomes" id="UP000799770">
    <property type="component" value="Unassembled WGS sequence"/>
</dbReference>
<proteinExistence type="predicted"/>
<feature type="compositionally biased region" description="Low complexity" evidence="1">
    <location>
        <begin position="230"/>
        <end position="248"/>
    </location>
</feature>
<protein>
    <submittedName>
        <fullName evidence="2">Uncharacterized protein</fullName>
    </submittedName>
</protein>
<keyword evidence="3" id="KW-1185">Reference proteome</keyword>
<evidence type="ECO:0000313" key="2">
    <source>
        <dbReference type="EMBL" id="KAF2106654.1"/>
    </source>
</evidence>
<name>A0A6A5YIU2_9PLEO</name>
<reference evidence="2" key="1">
    <citation type="journal article" date="2020" name="Stud. Mycol.">
        <title>101 Dothideomycetes genomes: a test case for predicting lifestyles and emergence of pathogens.</title>
        <authorList>
            <person name="Haridas S."/>
            <person name="Albert R."/>
            <person name="Binder M."/>
            <person name="Bloem J."/>
            <person name="Labutti K."/>
            <person name="Salamov A."/>
            <person name="Andreopoulos B."/>
            <person name="Baker S."/>
            <person name="Barry K."/>
            <person name="Bills G."/>
            <person name="Bluhm B."/>
            <person name="Cannon C."/>
            <person name="Castanera R."/>
            <person name="Culley D."/>
            <person name="Daum C."/>
            <person name="Ezra D."/>
            <person name="Gonzalez J."/>
            <person name="Henrissat B."/>
            <person name="Kuo A."/>
            <person name="Liang C."/>
            <person name="Lipzen A."/>
            <person name="Lutzoni F."/>
            <person name="Magnuson J."/>
            <person name="Mondo S."/>
            <person name="Nolan M."/>
            <person name="Ohm R."/>
            <person name="Pangilinan J."/>
            <person name="Park H.-J."/>
            <person name="Ramirez L."/>
            <person name="Alfaro M."/>
            <person name="Sun H."/>
            <person name="Tritt A."/>
            <person name="Yoshinaga Y."/>
            <person name="Zwiers L.-H."/>
            <person name="Turgeon B."/>
            <person name="Goodwin S."/>
            <person name="Spatafora J."/>
            <person name="Crous P."/>
            <person name="Grigoriev I."/>
        </authorList>
    </citation>
    <scope>NUCLEOTIDE SEQUENCE</scope>
    <source>
        <strain evidence="2">CBS 627.86</strain>
    </source>
</reference>
<evidence type="ECO:0000313" key="3">
    <source>
        <dbReference type="Proteomes" id="UP000799770"/>
    </source>
</evidence>
<dbReference type="AlphaFoldDB" id="A0A6A5YIU2"/>